<evidence type="ECO:0000313" key="2">
    <source>
        <dbReference type="Proteomes" id="UP000596661"/>
    </source>
</evidence>
<accession>A0A803QZE9</accession>
<evidence type="ECO:0000313" key="1">
    <source>
        <dbReference type="EnsemblPlants" id="cds.novel_model_3242_5bd9a17a.4.5bd9b138"/>
    </source>
</evidence>
<accession>A0A803QZF3</accession>
<dbReference type="EnsemblPlants" id="novel_model_3241_5bd9a17a.5.5bd9b138">
    <property type="protein sequence ID" value="cds.novel_model_3241_5bd9a17a.5.5bd9b138"/>
    <property type="gene ID" value="novel_gene_1729_5bd9a17a"/>
</dbReference>
<dbReference type="EnsemblPlants" id="novel_model_3242_5bd9a17a.4.5bd9b138">
    <property type="protein sequence ID" value="cds.novel_model_3242_5bd9a17a.4.5bd9b138"/>
    <property type="gene ID" value="novel_gene_1729_5bd9a17a"/>
</dbReference>
<reference evidence="1 2" key="1">
    <citation type="submission" date="2018-11" db="EMBL/GenBank/DDBJ databases">
        <authorList>
            <person name="Grassa J C."/>
        </authorList>
    </citation>
    <scope>NUCLEOTIDE SEQUENCE [LARGE SCALE GENOMIC DNA]</scope>
</reference>
<dbReference type="Gramene" id="novel_model_3241_5bd9a17a.5.5bd9b138">
    <property type="protein sequence ID" value="cds.novel_model_3241_5bd9a17a.5.5bd9b138"/>
    <property type="gene ID" value="novel_gene_1729_5bd9a17a"/>
</dbReference>
<proteinExistence type="predicted"/>
<dbReference type="AlphaFoldDB" id="A0A803QZF0"/>
<dbReference type="Proteomes" id="UP000596661">
    <property type="component" value="Chromosome 3"/>
</dbReference>
<dbReference type="EnsemblPlants" id="novel_model_3245_5bd9a17a.6.5bd9b138">
    <property type="protein sequence ID" value="cds.novel_model_3245_5bd9a17a.6.5bd9b138"/>
    <property type="gene ID" value="novel_gene_1729_5bd9a17a"/>
</dbReference>
<dbReference type="Gramene" id="novel_model_3243_5bd9a17a.8.5bd9b138">
    <property type="protein sequence ID" value="cds.novel_model_3243_5bd9a17a.8.5bd9b138"/>
    <property type="gene ID" value="novel_gene_1729_5bd9a17a"/>
</dbReference>
<name>A0A803QZF0_CANSA</name>
<organism evidence="1 2">
    <name type="scientific">Cannabis sativa</name>
    <name type="common">Hemp</name>
    <name type="synonym">Marijuana</name>
    <dbReference type="NCBI Taxonomy" id="3483"/>
    <lineage>
        <taxon>Eukaryota</taxon>
        <taxon>Viridiplantae</taxon>
        <taxon>Streptophyta</taxon>
        <taxon>Embryophyta</taxon>
        <taxon>Tracheophyta</taxon>
        <taxon>Spermatophyta</taxon>
        <taxon>Magnoliopsida</taxon>
        <taxon>eudicotyledons</taxon>
        <taxon>Gunneridae</taxon>
        <taxon>Pentapetalae</taxon>
        <taxon>rosids</taxon>
        <taxon>fabids</taxon>
        <taxon>Rosales</taxon>
        <taxon>Cannabaceae</taxon>
        <taxon>Cannabis</taxon>
    </lineage>
</organism>
<dbReference type="Gramene" id="novel_model_3242_5bd9a17a.4.5bd9b138">
    <property type="protein sequence ID" value="cds.novel_model_3242_5bd9a17a.4.5bd9b138"/>
    <property type="gene ID" value="novel_gene_1729_5bd9a17a"/>
</dbReference>
<dbReference type="EnsemblPlants" id="novel_model_3243_5bd9a17a.8.5bd9b138">
    <property type="protein sequence ID" value="cds.novel_model_3243_5bd9a17a.8.5bd9b138"/>
    <property type="gene ID" value="novel_gene_1729_5bd9a17a"/>
</dbReference>
<gene>
    <name evidence="1" type="primary">LOC115711475</name>
</gene>
<sequence length="60" mass="7133">MLIKEKLKWIIMIILKAAQTRFIVIINRWTFGIECISLEDTTLWHNLAKWSRKMEISPGC</sequence>
<accession>A0A803QZF1</accession>
<reference evidence="1" key="2">
    <citation type="submission" date="2021-03" db="UniProtKB">
        <authorList>
            <consortium name="EnsemblPlants"/>
        </authorList>
    </citation>
    <scope>IDENTIFICATION</scope>
</reference>
<protein>
    <submittedName>
        <fullName evidence="1">Uncharacterized protein</fullName>
    </submittedName>
</protein>
<dbReference type="EMBL" id="UZAU01000269">
    <property type="status" value="NOT_ANNOTATED_CDS"/>
    <property type="molecule type" value="Genomic_DNA"/>
</dbReference>
<keyword evidence="2" id="KW-1185">Reference proteome</keyword>
<accession>A0A803QZF0</accession>
<dbReference type="Gramene" id="novel_model_3245_5bd9a17a.6.5bd9b138">
    <property type="protein sequence ID" value="cds.novel_model_3245_5bd9a17a.6.5bd9b138"/>
    <property type="gene ID" value="novel_gene_1729_5bd9a17a"/>
</dbReference>